<keyword evidence="1" id="KW-0472">Membrane</keyword>
<dbReference type="AlphaFoldDB" id="A0A1J5S0M4"/>
<proteinExistence type="predicted"/>
<dbReference type="InterPro" id="IPR007039">
    <property type="entry name" value="TrbC/VirB2"/>
</dbReference>
<feature type="transmembrane region" description="Helical" evidence="1">
    <location>
        <begin position="85"/>
        <end position="111"/>
    </location>
</feature>
<evidence type="ECO:0000256" key="1">
    <source>
        <dbReference type="SAM" id="Phobius"/>
    </source>
</evidence>
<name>A0A1J5S0M4_9ZZZZ</name>
<comment type="caution">
    <text evidence="2">The sequence shown here is derived from an EMBL/GenBank/DDBJ whole genome shotgun (WGS) entry which is preliminary data.</text>
</comment>
<dbReference type="Pfam" id="PF04956">
    <property type="entry name" value="TrbC"/>
    <property type="match status" value="1"/>
</dbReference>
<keyword evidence="1" id="KW-0812">Transmembrane</keyword>
<dbReference type="EMBL" id="MLJW01000127">
    <property type="protein sequence ID" value="OIQ97844.1"/>
    <property type="molecule type" value="Genomic_DNA"/>
</dbReference>
<reference evidence="2" key="1">
    <citation type="submission" date="2016-10" db="EMBL/GenBank/DDBJ databases">
        <title>Sequence of Gallionella enrichment culture.</title>
        <authorList>
            <person name="Poehlein A."/>
            <person name="Muehling M."/>
            <person name="Daniel R."/>
        </authorList>
    </citation>
    <scope>NUCLEOTIDE SEQUENCE</scope>
</reference>
<sequence>MKPILKTLRAATARRMALAGAVFLATMADAFASGAGGLPWDGAISTLQNDLTGPVATGISVIAFLAAGASLVFGEELGGIAKKALYVVLGVAFIVLGNKFLAVLGLTGAMVA</sequence>
<organism evidence="2">
    <name type="scientific">mine drainage metagenome</name>
    <dbReference type="NCBI Taxonomy" id="410659"/>
    <lineage>
        <taxon>unclassified sequences</taxon>
        <taxon>metagenomes</taxon>
        <taxon>ecological metagenomes</taxon>
    </lineage>
</organism>
<accession>A0A1J5S0M4</accession>
<gene>
    <name evidence="2" type="ORF">GALL_201690</name>
</gene>
<feature type="transmembrane region" description="Helical" evidence="1">
    <location>
        <begin position="54"/>
        <end position="73"/>
    </location>
</feature>
<evidence type="ECO:0000313" key="2">
    <source>
        <dbReference type="EMBL" id="OIQ97844.1"/>
    </source>
</evidence>
<protein>
    <submittedName>
        <fullName evidence="2">TrbC/VIRB2 family protein</fullName>
    </submittedName>
</protein>
<keyword evidence="1" id="KW-1133">Transmembrane helix</keyword>